<dbReference type="GO" id="GO:0005524">
    <property type="term" value="F:ATP binding"/>
    <property type="evidence" value="ECO:0007669"/>
    <property type="project" value="UniProtKB-UniRule"/>
</dbReference>
<dbReference type="SUPFAM" id="SSF56112">
    <property type="entry name" value="Protein kinase-like (PK-like)"/>
    <property type="match status" value="1"/>
</dbReference>
<reference evidence="3" key="1">
    <citation type="journal article" date="2019" name="Environ. Microbiol.">
        <title>Fungal ecological strategies reflected in gene transcription - a case study of two litter decomposers.</title>
        <authorList>
            <person name="Barbi F."/>
            <person name="Kohler A."/>
            <person name="Barry K."/>
            <person name="Baskaran P."/>
            <person name="Daum C."/>
            <person name="Fauchery L."/>
            <person name="Ihrmark K."/>
            <person name="Kuo A."/>
            <person name="LaButti K."/>
            <person name="Lipzen A."/>
            <person name="Morin E."/>
            <person name="Grigoriev I.V."/>
            <person name="Henrissat B."/>
            <person name="Lindahl B."/>
            <person name="Martin F."/>
        </authorList>
    </citation>
    <scope>NUCLEOTIDE SEQUENCE</scope>
    <source>
        <strain evidence="3">JB14</strain>
    </source>
</reference>
<dbReference type="InterPro" id="IPR051681">
    <property type="entry name" value="Ser/Thr_Kinases-Pseudokinases"/>
</dbReference>
<keyword evidence="3" id="KW-0808">Transferase</keyword>
<keyword evidence="3" id="KW-0418">Kinase</keyword>
<dbReference type="InterPro" id="IPR008266">
    <property type="entry name" value="Tyr_kinase_AS"/>
</dbReference>
<protein>
    <submittedName>
        <fullName evidence="3">Kinase-like protein</fullName>
    </submittedName>
</protein>
<organism evidence="3 4">
    <name type="scientific">Gymnopus androsaceus JB14</name>
    <dbReference type="NCBI Taxonomy" id="1447944"/>
    <lineage>
        <taxon>Eukaryota</taxon>
        <taxon>Fungi</taxon>
        <taxon>Dikarya</taxon>
        <taxon>Basidiomycota</taxon>
        <taxon>Agaricomycotina</taxon>
        <taxon>Agaricomycetes</taxon>
        <taxon>Agaricomycetidae</taxon>
        <taxon>Agaricales</taxon>
        <taxon>Marasmiineae</taxon>
        <taxon>Omphalotaceae</taxon>
        <taxon>Gymnopus</taxon>
    </lineage>
</organism>
<dbReference type="OrthoDB" id="4062651at2759"/>
<dbReference type="InterPro" id="IPR017441">
    <property type="entry name" value="Protein_kinase_ATP_BS"/>
</dbReference>
<dbReference type="Proteomes" id="UP000799118">
    <property type="component" value="Unassembled WGS sequence"/>
</dbReference>
<dbReference type="AlphaFoldDB" id="A0A6A4HCF6"/>
<dbReference type="GO" id="GO:0004674">
    <property type="term" value="F:protein serine/threonine kinase activity"/>
    <property type="evidence" value="ECO:0007669"/>
    <property type="project" value="TreeGrafter"/>
</dbReference>
<keyword evidence="4" id="KW-1185">Reference proteome</keyword>
<evidence type="ECO:0000313" key="4">
    <source>
        <dbReference type="Proteomes" id="UP000799118"/>
    </source>
</evidence>
<dbReference type="EMBL" id="ML769521">
    <property type="protein sequence ID" value="KAE9395982.1"/>
    <property type="molecule type" value="Genomic_DNA"/>
</dbReference>
<evidence type="ECO:0000313" key="3">
    <source>
        <dbReference type="EMBL" id="KAE9395982.1"/>
    </source>
</evidence>
<gene>
    <name evidence="3" type="ORF">BT96DRAFT_825367</name>
</gene>
<dbReference type="PROSITE" id="PS00109">
    <property type="entry name" value="PROTEIN_KINASE_TYR"/>
    <property type="match status" value="1"/>
</dbReference>
<dbReference type="PROSITE" id="PS00107">
    <property type="entry name" value="PROTEIN_KINASE_ATP"/>
    <property type="match status" value="1"/>
</dbReference>
<dbReference type="InterPro" id="IPR000719">
    <property type="entry name" value="Prot_kinase_dom"/>
</dbReference>
<evidence type="ECO:0000259" key="2">
    <source>
        <dbReference type="PROSITE" id="PS50011"/>
    </source>
</evidence>
<keyword evidence="1" id="KW-0547">Nucleotide-binding</keyword>
<dbReference type="InterPro" id="IPR011009">
    <property type="entry name" value="Kinase-like_dom_sf"/>
</dbReference>
<name>A0A6A4HCF6_9AGAR</name>
<proteinExistence type="predicted"/>
<dbReference type="InterPro" id="IPR001245">
    <property type="entry name" value="Ser-Thr/Tyr_kinase_cat_dom"/>
</dbReference>
<dbReference type="Pfam" id="PF07714">
    <property type="entry name" value="PK_Tyr_Ser-Thr"/>
    <property type="match status" value="1"/>
</dbReference>
<feature type="domain" description="Protein kinase" evidence="2">
    <location>
        <begin position="35"/>
        <end position="312"/>
    </location>
</feature>
<accession>A0A6A4HCF6</accession>
<dbReference type="PROSITE" id="PS50011">
    <property type="entry name" value="PROTEIN_KINASE_DOM"/>
    <property type="match status" value="1"/>
</dbReference>
<dbReference type="Gene3D" id="1.10.510.10">
    <property type="entry name" value="Transferase(Phosphotransferase) domain 1"/>
    <property type="match status" value="1"/>
</dbReference>
<evidence type="ECO:0000256" key="1">
    <source>
        <dbReference type="PROSITE-ProRule" id="PRU10141"/>
    </source>
</evidence>
<feature type="binding site" evidence="1">
    <location>
        <position position="63"/>
    </location>
    <ligand>
        <name>ATP</name>
        <dbReference type="ChEBI" id="CHEBI:30616"/>
    </ligand>
</feature>
<keyword evidence="1" id="KW-0067">ATP-binding</keyword>
<dbReference type="PANTHER" id="PTHR44329">
    <property type="entry name" value="SERINE/THREONINE-PROTEIN KINASE TNNI3K-RELATED"/>
    <property type="match status" value="1"/>
</dbReference>
<sequence length="319" mass="35114">MGQQTSFSSVSEATLLKLAQKSRLLPSSFLIDDLGSERRLVGGGGFGDVYQGNLTSGEHVALKVLRIHVGGTVRDRIEKDFCREALIWRQLKHPNILPFIGISQTAFPGQLCMVAPWMNNGTILSYLESHPASDRKKLLTQAALGLAFLHNRSPTIIHGDVRGANVLIDNNGQACLSDFGSAILTDSLATITSTSVHVRGNIRWIPPEVLNPGNEDFDTVRKHPAVDVYSFAGLCYEIYTGKVPYYEQRAGGAVMMAVMEGLRPKRPDVNLILDDLSDSTWNCMEKCWSQNPASRPTIQEVIMTLENAGPNVCSRWSCR</sequence>